<dbReference type="InterPro" id="IPR001753">
    <property type="entry name" value="Enoyl-CoA_hydra/iso"/>
</dbReference>
<protein>
    <submittedName>
        <fullName evidence="4">Enoyl-CoA hydratase/isomerase family protein</fullName>
    </submittedName>
</protein>
<dbReference type="Proteomes" id="UP001162811">
    <property type="component" value="Unassembled WGS sequence"/>
</dbReference>
<dbReference type="PROSITE" id="PS51318">
    <property type="entry name" value="TAT"/>
    <property type="match status" value="1"/>
</dbReference>
<evidence type="ECO:0000313" key="5">
    <source>
        <dbReference type="Proteomes" id="UP001162811"/>
    </source>
</evidence>
<dbReference type="InterPro" id="IPR006311">
    <property type="entry name" value="TAT_signal"/>
</dbReference>
<feature type="signal peptide" evidence="3">
    <location>
        <begin position="1"/>
        <end position="31"/>
    </location>
</feature>
<dbReference type="Pfam" id="PF00378">
    <property type="entry name" value="ECH_1"/>
    <property type="match status" value="1"/>
</dbReference>
<evidence type="ECO:0000256" key="3">
    <source>
        <dbReference type="SAM" id="SignalP"/>
    </source>
</evidence>
<evidence type="ECO:0000313" key="4">
    <source>
        <dbReference type="EMBL" id="MCO5399115.1"/>
    </source>
</evidence>
<dbReference type="EMBL" id="JAMXHT010000004">
    <property type="protein sequence ID" value="MCO5399115.1"/>
    <property type="molecule type" value="Genomic_DNA"/>
</dbReference>
<keyword evidence="3" id="KW-0732">Signal</keyword>
<evidence type="ECO:0000256" key="1">
    <source>
        <dbReference type="ARBA" id="ARBA00005254"/>
    </source>
</evidence>
<dbReference type="CDD" id="cd06558">
    <property type="entry name" value="crotonase-like"/>
    <property type="match status" value="1"/>
</dbReference>
<dbReference type="InterPro" id="IPR029045">
    <property type="entry name" value="ClpP/crotonase-like_dom_sf"/>
</dbReference>
<dbReference type="PANTHER" id="PTHR11941">
    <property type="entry name" value="ENOYL-COA HYDRATASE-RELATED"/>
    <property type="match status" value="1"/>
</dbReference>
<dbReference type="InterPro" id="IPR018376">
    <property type="entry name" value="Enoyl-CoA_hyd/isom_CS"/>
</dbReference>
<comment type="caution">
    <text evidence="4">The sequence shown here is derived from an EMBL/GenBank/DDBJ whole genome shotgun (WGS) entry which is preliminary data.</text>
</comment>
<evidence type="ECO:0000256" key="2">
    <source>
        <dbReference type="RuleBase" id="RU003707"/>
    </source>
</evidence>
<dbReference type="PROSITE" id="PS00166">
    <property type="entry name" value="ENOYL_COA_HYDRATASE"/>
    <property type="match status" value="1"/>
</dbReference>
<accession>A0ABT1AL08</accession>
<feature type="chain" id="PRO_5045641620" evidence="3">
    <location>
        <begin position="32"/>
        <end position="325"/>
    </location>
</feature>
<reference evidence="4" key="1">
    <citation type="submission" date="2022-06" db="EMBL/GenBank/DDBJ databases">
        <authorList>
            <person name="Lu C.-H."/>
        </authorList>
    </citation>
    <scope>NUCLEOTIDE SEQUENCE</scope>
    <source>
        <strain evidence="4">21MJYT02-11</strain>
    </source>
</reference>
<dbReference type="RefSeq" id="WP_252680810.1">
    <property type="nucleotide sequence ID" value="NZ_JAMXHT010000004.1"/>
</dbReference>
<keyword evidence="5" id="KW-1185">Reference proteome</keyword>
<dbReference type="Gene3D" id="3.90.226.10">
    <property type="entry name" value="2-enoyl-CoA Hydratase, Chain A, domain 1"/>
    <property type="match status" value="1"/>
</dbReference>
<sequence>MSNLSRRSFVQSLGAATVAPGALLAPTTAGAAVGATTAASAPPQGGGANYADYKHIHVAQDHGVATVTLNYPPLNLLDEVLSDEFDRVTRQLEQDTNVRVIVLQSAVPKFFIAHSGLHRVGSAPKTSSNTRTFRLTQMLGERLRNMPKAVIAKVEGIARGGGCEIALAADMCFAAIDKAVFGQPEVVCGLVPGGGNTQRLPRRMGRARALEVLLVGGDFSAELADHYGYINRALPAAELGPFVDKLARRIATFPPITIAHLKKAVDMGADPLFSEGLLVEAHEADLCVANESIQARVRAILAAGAETYEGELHFPDLSSKLPAAD</sequence>
<dbReference type="SUPFAM" id="SSF52096">
    <property type="entry name" value="ClpP/crotonase"/>
    <property type="match status" value="1"/>
</dbReference>
<dbReference type="PANTHER" id="PTHR11941:SF54">
    <property type="entry name" value="ENOYL-COA HYDRATASE, MITOCHONDRIAL"/>
    <property type="match status" value="1"/>
</dbReference>
<organism evidence="4 5">
    <name type="scientific">Ralstonia soli</name>
    <dbReference type="NCBI Taxonomy" id="2953896"/>
    <lineage>
        <taxon>Bacteria</taxon>
        <taxon>Pseudomonadati</taxon>
        <taxon>Pseudomonadota</taxon>
        <taxon>Betaproteobacteria</taxon>
        <taxon>Burkholderiales</taxon>
        <taxon>Burkholderiaceae</taxon>
        <taxon>Ralstonia</taxon>
    </lineage>
</organism>
<reference evidence="4" key="2">
    <citation type="journal article" date="2023" name="Front. Microbiol.">
        <title>Ralstonia chuxiongensis sp. nov., Ralstonia mojiangensis sp. nov., and Ralstonia soli sp. nov., isolated from tobacco fields, are three novel species in the family Burkholderiaceae.</title>
        <authorList>
            <person name="Lu C.H."/>
            <person name="Zhang Y.Y."/>
            <person name="Jiang N."/>
            <person name="Chen W."/>
            <person name="Shao X."/>
            <person name="Zhao Z.M."/>
            <person name="Lu W.L."/>
            <person name="Hu X."/>
            <person name="Xi Y.X."/>
            <person name="Zou S.Y."/>
            <person name="Wei Q.J."/>
            <person name="Lin Z.L."/>
            <person name="Gong L."/>
            <person name="Gai X.T."/>
            <person name="Zhang L.Q."/>
            <person name="Li J.Y."/>
            <person name="Jin Y."/>
            <person name="Xia Z.Y."/>
        </authorList>
    </citation>
    <scope>NUCLEOTIDE SEQUENCE</scope>
    <source>
        <strain evidence="4">21MJYT02-11</strain>
    </source>
</reference>
<comment type="similarity">
    <text evidence="1 2">Belongs to the enoyl-CoA hydratase/isomerase family.</text>
</comment>
<proteinExistence type="inferred from homology"/>
<gene>
    <name evidence="4" type="ORF">NG900_13015</name>
</gene>
<name>A0ABT1AL08_9RALS</name>